<reference evidence="3" key="1">
    <citation type="submission" date="2016-10" db="EMBL/GenBank/DDBJ databases">
        <authorList>
            <person name="Varghese N."/>
            <person name="Submissions S."/>
        </authorList>
    </citation>
    <scope>NUCLEOTIDE SEQUENCE [LARGE SCALE GENOMIC DNA]</scope>
    <source>
        <strain evidence="3">DSM 17298</strain>
    </source>
</reference>
<evidence type="ECO:0000256" key="1">
    <source>
        <dbReference type="SAM" id="MobiDB-lite"/>
    </source>
</evidence>
<dbReference type="EMBL" id="FNVR01000028">
    <property type="protein sequence ID" value="SEG36247.1"/>
    <property type="molecule type" value="Genomic_DNA"/>
</dbReference>
<gene>
    <name evidence="2" type="ORF">SAMN03080598_03529</name>
</gene>
<feature type="region of interest" description="Disordered" evidence="1">
    <location>
        <begin position="108"/>
        <end position="135"/>
    </location>
</feature>
<organism evidence="2 3">
    <name type="scientific">Algoriphagus boritolerans DSM 17298 = JCM 18970</name>
    <dbReference type="NCBI Taxonomy" id="1120964"/>
    <lineage>
        <taxon>Bacteria</taxon>
        <taxon>Pseudomonadati</taxon>
        <taxon>Bacteroidota</taxon>
        <taxon>Cytophagia</taxon>
        <taxon>Cytophagales</taxon>
        <taxon>Cyclobacteriaceae</taxon>
        <taxon>Algoriphagus</taxon>
    </lineage>
</organism>
<evidence type="ECO:0000313" key="3">
    <source>
        <dbReference type="Proteomes" id="UP000236736"/>
    </source>
</evidence>
<protein>
    <submittedName>
        <fullName evidence="2">Uncharacterized protein</fullName>
    </submittedName>
</protein>
<feature type="compositionally biased region" description="Gly residues" evidence="1">
    <location>
        <begin position="111"/>
        <end position="121"/>
    </location>
</feature>
<dbReference type="Proteomes" id="UP000236736">
    <property type="component" value="Unassembled WGS sequence"/>
</dbReference>
<sequence length="347" mass="38328">KDFTEGGYQKIPSDFSGVYRFYRWNGDFISGWRVKDGVKTHRIKESKNPNVTESDKSARTSDFQLYCYVIETTWYQFSCSETFGCTTPINIGTTLGSVECELVFSPAAPGDSGGGGGGGGTPPSTDTECEQPEGNLQGVTVECDEEEEEEEVFTIENNVQNICIRGPVQQAITQDFKTQISDIIQSCFAQSENVNISIIDVDNLADDIDGTHDGFGSGGFWNLTIKLNRNILKNASKEYIMATVFHEFLHAYFTVVLDEDIQGDTPEHRLMASQYLDALAQSLVNIYGIGMNEAKSLSWGGLKETVEFSMVPHFMKYGADGTGNTSGIFYENKMHRTGQKGKKCAPL</sequence>
<dbReference type="RefSeq" id="WP_200820615.1">
    <property type="nucleotide sequence ID" value="NZ_FNVR01000028.1"/>
</dbReference>
<dbReference type="STRING" id="1120964.GCA_001313265_05580"/>
<name>A0A1H5ZKT5_9BACT</name>
<dbReference type="AlphaFoldDB" id="A0A1H5ZKT5"/>
<keyword evidence="3" id="KW-1185">Reference proteome</keyword>
<proteinExistence type="predicted"/>
<evidence type="ECO:0000313" key="2">
    <source>
        <dbReference type="EMBL" id="SEG36247.1"/>
    </source>
</evidence>
<feature type="non-terminal residue" evidence="2">
    <location>
        <position position="1"/>
    </location>
</feature>
<accession>A0A1H5ZKT5</accession>